<feature type="signal peptide" evidence="1">
    <location>
        <begin position="1"/>
        <end position="26"/>
    </location>
</feature>
<gene>
    <name evidence="2" type="ORF">BDV96DRAFT_24918</name>
</gene>
<proteinExistence type="predicted"/>
<evidence type="ECO:0000313" key="2">
    <source>
        <dbReference type="EMBL" id="KAF2117396.1"/>
    </source>
</evidence>
<dbReference type="EMBL" id="ML977319">
    <property type="protein sequence ID" value="KAF2117396.1"/>
    <property type="molecule type" value="Genomic_DNA"/>
</dbReference>
<evidence type="ECO:0000313" key="3">
    <source>
        <dbReference type="Proteomes" id="UP000799770"/>
    </source>
</evidence>
<sequence length="165" mass="18189">MSLVVSAVLMLSIAMRLIPLVPVTFSHRFFQTITIDAPIIKGCKFLSPVMIPLDNKVHHARVSCRSMAPAATSQNISTFIIPLIYSMPSRCPYHTEIPDIQVQDRNPGHTERVKPNGQPVIRYSVRLSVIRQLGEVLGAGQVFRQCVAKAGTTMVIGGVRHSRTS</sequence>
<dbReference type="Proteomes" id="UP000799770">
    <property type="component" value="Unassembled WGS sequence"/>
</dbReference>
<reference evidence="2" key="1">
    <citation type="journal article" date="2020" name="Stud. Mycol.">
        <title>101 Dothideomycetes genomes: a test case for predicting lifestyles and emergence of pathogens.</title>
        <authorList>
            <person name="Haridas S."/>
            <person name="Albert R."/>
            <person name="Binder M."/>
            <person name="Bloem J."/>
            <person name="Labutti K."/>
            <person name="Salamov A."/>
            <person name="Andreopoulos B."/>
            <person name="Baker S."/>
            <person name="Barry K."/>
            <person name="Bills G."/>
            <person name="Bluhm B."/>
            <person name="Cannon C."/>
            <person name="Castanera R."/>
            <person name="Culley D."/>
            <person name="Daum C."/>
            <person name="Ezra D."/>
            <person name="Gonzalez J."/>
            <person name="Henrissat B."/>
            <person name="Kuo A."/>
            <person name="Liang C."/>
            <person name="Lipzen A."/>
            <person name="Lutzoni F."/>
            <person name="Magnuson J."/>
            <person name="Mondo S."/>
            <person name="Nolan M."/>
            <person name="Ohm R."/>
            <person name="Pangilinan J."/>
            <person name="Park H.-J."/>
            <person name="Ramirez L."/>
            <person name="Alfaro M."/>
            <person name="Sun H."/>
            <person name="Tritt A."/>
            <person name="Yoshinaga Y."/>
            <person name="Zwiers L.-H."/>
            <person name="Turgeon B."/>
            <person name="Goodwin S."/>
            <person name="Spatafora J."/>
            <person name="Crous P."/>
            <person name="Grigoriev I."/>
        </authorList>
    </citation>
    <scope>NUCLEOTIDE SEQUENCE</scope>
    <source>
        <strain evidence="2">CBS 627.86</strain>
    </source>
</reference>
<dbReference type="AlphaFoldDB" id="A0A6A5ZDS6"/>
<keyword evidence="3" id="KW-1185">Reference proteome</keyword>
<organism evidence="2 3">
    <name type="scientific">Lophiotrema nucula</name>
    <dbReference type="NCBI Taxonomy" id="690887"/>
    <lineage>
        <taxon>Eukaryota</taxon>
        <taxon>Fungi</taxon>
        <taxon>Dikarya</taxon>
        <taxon>Ascomycota</taxon>
        <taxon>Pezizomycotina</taxon>
        <taxon>Dothideomycetes</taxon>
        <taxon>Pleosporomycetidae</taxon>
        <taxon>Pleosporales</taxon>
        <taxon>Lophiotremataceae</taxon>
        <taxon>Lophiotrema</taxon>
    </lineage>
</organism>
<name>A0A6A5ZDS6_9PLEO</name>
<protein>
    <submittedName>
        <fullName evidence="2">Uncharacterized protein</fullName>
    </submittedName>
</protein>
<accession>A0A6A5ZDS6</accession>
<feature type="chain" id="PRO_5025641025" evidence="1">
    <location>
        <begin position="27"/>
        <end position="165"/>
    </location>
</feature>
<keyword evidence="1" id="KW-0732">Signal</keyword>
<evidence type="ECO:0000256" key="1">
    <source>
        <dbReference type="SAM" id="SignalP"/>
    </source>
</evidence>